<dbReference type="Gene3D" id="3.40.50.300">
    <property type="entry name" value="P-loop containing nucleotide triphosphate hydrolases"/>
    <property type="match status" value="1"/>
</dbReference>
<name>A0ABU9BL05_9BURK</name>
<dbReference type="Proteomes" id="UP001371218">
    <property type="component" value="Unassembled WGS sequence"/>
</dbReference>
<accession>A0ABU9BL05</accession>
<comment type="caution">
    <text evidence="1">The sequence shown here is derived from an EMBL/GenBank/DDBJ whole genome shotgun (WGS) entry which is preliminary data.</text>
</comment>
<dbReference type="SUPFAM" id="SSF52540">
    <property type="entry name" value="P-loop containing nucleoside triphosphate hydrolases"/>
    <property type="match status" value="1"/>
</dbReference>
<gene>
    <name evidence="1" type="ORF">AACH06_07365</name>
</gene>
<dbReference type="EMBL" id="JBBUTG010000003">
    <property type="protein sequence ID" value="MEK8030642.1"/>
    <property type="molecule type" value="Genomic_DNA"/>
</dbReference>
<dbReference type="InterPro" id="IPR027417">
    <property type="entry name" value="P-loop_NTPase"/>
</dbReference>
<keyword evidence="2" id="KW-1185">Reference proteome</keyword>
<evidence type="ECO:0000313" key="1">
    <source>
        <dbReference type="EMBL" id="MEK8030642.1"/>
    </source>
</evidence>
<evidence type="ECO:0000313" key="2">
    <source>
        <dbReference type="Proteomes" id="UP001371218"/>
    </source>
</evidence>
<organism evidence="1 2">
    <name type="scientific">Ideonella lacteola</name>
    <dbReference type="NCBI Taxonomy" id="2984193"/>
    <lineage>
        <taxon>Bacteria</taxon>
        <taxon>Pseudomonadati</taxon>
        <taxon>Pseudomonadota</taxon>
        <taxon>Betaproteobacteria</taxon>
        <taxon>Burkholderiales</taxon>
        <taxon>Sphaerotilaceae</taxon>
        <taxon>Ideonella</taxon>
    </lineage>
</organism>
<dbReference type="RefSeq" id="WP_341425002.1">
    <property type="nucleotide sequence ID" value="NZ_JBBUTG010000003.1"/>
</dbReference>
<reference evidence="1 2" key="1">
    <citation type="submission" date="2024-04" db="EMBL/GenBank/DDBJ databases">
        <title>Novel species of the genus Ideonella isolated from streams.</title>
        <authorList>
            <person name="Lu H."/>
        </authorList>
    </citation>
    <scope>NUCLEOTIDE SEQUENCE [LARGE SCALE GENOMIC DNA]</scope>
    <source>
        <strain evidence="1 2">DXS29W</strain>
    </source>
</reference>
<proteinExistence type="predicted"/>
<sequence length="254" mass="28730">MKISIKPPQNKKPVFGRPAFLLVGMMRSGSNFLERQLNLLPDVRCHGELFNPSFIGFSHQVATKIPGYARDNPAARNADEEAFTAAVDAACDRSVVGLRLFLDHSPAMTARLLYDANVKKIVLSRNLLEAYVSLETARETGVWLTTEAAKAPPKPVKVDINKLVTFSLRQSLYYNDVQTVLHQTGQSYLQVDYNEIKSLDKLNEIASFSGSKHRFAEVTEPIQKQNPGSLEERILDFPKLVEELKRRQLARWFR</sequence>
<protein>
    <submittedName>
        <fullName evidence="1">Sulfotransferase domain-containing protein</fullName>
    </submittedName>
</protein>